<dbReference type="PROSITE" id="PS50879">
    <property type="entry name" value="RNASE_H_1"/>
    <property type="match status" value="1"/>
</dbReference>
<dbReference type="SUPFAM" id="SSF53098">
    <property type="entry name" value="Ribonuclease H-like"/>
    <property type="match status" value="1"/>
</dbReference>
<feature type="domain" description="RNase H type-1" evidence="8">
    <location>
        <begin position="90"/>
        <end position="240"/>
    </location>
</feature>
<proteinExistence type="inferred from homology"/>
<dbReference type="GeneID" id="63782844"/>
<evidence type="ECO:0000256" key="1">
    <source>
        <dbReference type="ARBA" id="ARBA00000077"/>
    </source>
</evidence>
<gene>
    <name evidence="9" type="ORF">BCR37DRAFT_168079</name>
</gene>
<dbReference type="InterPro" id="IPR050092">
    <property type="entry name" value="RNase_H"/>
</dbReference>
<dbReference type="OrthoDB" id="245563at2759"/>
<evidence type="ECO:0000256" key="5">
    <source>
        <dbReference type="ARBA" id="ARBA00022723"/>
    </source>
</evidence>
<dbReference type="Pfam" id="PF00075">
    <property type="entry name" value="RNase_H"/>
    <property type="match status" value="1"/>
</dbReference>
<dbReference type="GO" id="GO:0004523">
    <property type="term" value="F:RNA-DNA hybrid ribonuclease activity"/>
    <property type="evidence" value="ECO:0007669"/>
    <property type="project" value="UniProtKB-EC"/>
</dbReference>
<dbReference type="RefSeq" id="XP_040722512.1">
    <property type="nucleotide sequence ID" value="XM_040866245.1"/>
</dbReference>
<keyword evidence="6" id="KW-0255">Endonuclease</keyword>
<accession>A0A1Y2EWV3</accession>
<comment type="catalytic activity">
    <reaction evidence="1">
        <text>Endonucleolytic cleavage to 5'-phosphomonoester.</text>
        <dbReference type="EC" id="3.1.26.4"/>
    </reaction>
</comment>
<dbReference type="EC" id="3.1.26.4" evidence="3"/>
<evidence type="ECO:0000256" key="3">
    <source>
        <dbReference type="ARBA" id="ARBA00012180"/>
    </source>
</evidence>
<dbReference type="GO" id="GO:0046872">
    <property type="term" value="F:metal ion binding"/>
    <property type="evidence" value="ECO:0007669"/>
    <property type="project" value="UniProtKB-KW"/>
</dbReference>
<evidence type="ECO:0000256" key="6">
    <source>
        <dbReference type="ARBA" id="ARBA00022759"/>
    </source>
</evidence>
<evidence type="ECO:0000313" key="10">
    <source>
        <dbReference type="Proteomes" id="UP000193685"/>
    </source>
</evidence>
<sequence>MPHDHGVKKPATDPRARVLERAFDVEPYEWLEHDYPLIPIVLGKYDPERQFCTVACPFEEFASKCSCPNPKHREVTPATHKGSIMVHIKGLCRHAWTTDAQCSYGLWFGPGSKHNASHRIPSRRVNTTQKAEIFAAMQALTYIRNKIQQKEVLRSNRLQQIVLVCDSEYLLEAITHNVLHWRAANWRTERGGKLVRNSRLMQKLDDLVSQFEEEGVAVEFWEVERELNEDATEFAARALRGKTTCRLEQKELTADRNDELMSMFAQLAIEHKNKARRQRHHAHEQRHKAVDF</sequence>
<dbReference type="AlphaFoldDB" id="A0A1Y2EWV3"/>
<dbReference type="InterPro" id="IPR036397">
    <property type="entry name" value="RNaseH_sf"/>
</dbReference>
<name>A0A1Y2EWV3_PROLT</name>
<keyword evidence="10" id="KW-1185">Reference proteome</keyword>
<dbReference type="Proteomes" id="UP000193685">
    <property type="component" value="Unassembled WGS sequence"/>
</dbReference>
<comment type="similarity">
    <text evidence="2">Belongs to the RNase H family.</text>
</comment>
<dbReference type="STRING" id="56484.A0A1Y2EWV3"/>
<organism evidence="9 10">
    <name type="scientific">Protomyces lactucae-debilis</name>
    <dbReference type="NCBI Taxonomy" id="2754530"/>
    <lineage>
        <taxon>Eukaryota</taxon>
        <taxon>Fungi</taxon>
        <taxon>Dikarya</taxon>
        <taxon>Ascomycota</taxon>
        <taxon>Taphrinomycotina</taxon>
        <taxon>Taphrinomycetes</taxon>
        <taxon>Taphrinales</taxon>
        <taxon>Protomycetaceae</taxon>
        <taxon>Protomyces</taxon>
    </lineage>
</organism>
<dbReference type="GO" id="GO:0003676">
    <property type="term" value="F:nucleic acid binding"/>
    <property type="evidence" value="ECO:0007669"/>
    <property type="project" value="InterPro"/>
</dbReference>
<keyword evidence="5" id="KW-0479">Metal-binding</keyword>
<dbReference type="EMBL" id="MCFI01000024">
    <property type="protein sequence ID" value="ORY76059.1"/>
    <property type="molecule type" value="Genomic_DNA"/>
</dbReference>
<comment type="caution">
    <text evidence="9">The sequence shown here is derived from an EMBL/GenBank/DDBJ whole genome shotgun (WGS) entry which is preliminary data.</text>
</comment>
<dbReference type="PANTHER" id="PTHR10642">
    <property type="entry name" value="RIBONUCLEASE H1"/>
    <property type="match status" value="1"/>
</dbReference>
<dbReference type="OMA" id="HNASHRI"/>
<evidence type="ECO:0000259" key="8">
    <source>
        <dbReference type="PROSITE" id="PS50879"/>
    </source>
</evidence>
<keyword evidence="4" id="KW-0540">Nuclease</keyword>
<dbReference type="InterPro" id="IPR012337">
    <property type="entry name" value="RNaseH-like_sf"/>
</dbReference>
<keyword evidence="7" id="KW-0378">Hydrolase</keyword>
<evidence type="ECO:0000256" key="4">
    <source>
        <dbReference type="ARBA" id="ARBA00022722"/>
    </source>
</evidence>
<evidence type="ECO:0000256" key="7">
    <source>
        <dbReference type="ARBA" id="ARBA00022801"/>
    </source>
</evidence>
<evidence type="ECO:0000313" key="9">
    <source>
        <dbReference type="EMBL" id="ORY76059.1"/>
    </source>
</evidence>
<evidence type="ECO:0000256" key="2">
    <source>
        <dbReference type="ARBA" id="ARBA00005300"/>
    </source>
</evidence>
<dbReference type="PANTHER" id="PTHR10642:SF26">
    <property type="entry name" value="RIBONUCLEASE H1"/>
    <property type="match status" value="1"/>
</dbReference>
<protein>
    <recommendedName>
        <fullName evidence="3">ribonuclease H</fullName>
        <ecNumber evidence="3">3.1.26.4</ecNumber>
    </recommendedName>
</protein>
<reference evidence="9 10" key="1">
    <citation type="submission" date="2016-07" db="EMBL/GenBank/DDBJ databases">
        <title>Pervasive Adenine N6-methylation of Active Genes in Fungi.</title>
        <authorList>
            <consortium name="DOE Joint Genome Institute"/>
            <person name="Mondo S.J."/>
            <person name="Dannebaum R.O."/>
            <person name="Kuo R.C."/>
            <person name="Labutti K."/>
            <person name="Haridas S."/>
            <person name="Kuo A."/>
            <person name="Salamov A."/>
            <person name="Ahrendt S.R."/>
            <person name="Lipzen A."/>
            <person name="Sullivan W."/>
            <person name="Andreopoulos W.B."/>
            <person name="Clum A."/>
            <person name="Lindquist E."/>
            <person name="Daum C."/>
            <person name="Ramamoorthy G.K."/>
            <person name="Gryganskyi A."/>
            <person name="Culley D."/>
            <person name="Magnuson J.K."/>
            <person name="James T.Y."/>
            <person name="O'Malley M.A."/>
            <person name="Stajich J.E."/>
            <person name="Spatafora J.W."/>
            <person name="Visel A."/>
            <person name="Grigoriev I.V."/>
        </authorList>
    </citation>
    <scope>NUCLEOTIDE SEQUENCE [LARGE SCALE GENOMIC DNA]</scope>
    <source>
        <strain evidence="9 10">12-1054</strain>
    </source>
</reference>
<dbReference type="GO" id="GO:0043137">
    <property type="term" value="P:DNA replication, removal of RNA primer"/>
    <property type="evidence" value="ECO:0007669"/>
    <property type="project" value="TreeGrafter"/>
</dbReference>
<dbReference type="Gene3D" id="3.30.420.10">
    <property type="entry name" value="Ribonuclease H-like superfamily/Ribonuclease H"/>
    <property type="match status" value="1"/>
</dbReference>
<dbReference type="InterPro" id="IPR002156">
    <property type="entry name" value="RNaseH_domain"/>
</dbReference>